<evidence type="ECO:0000313" key="2">
    <source>
        <dbReference type="EMBL" id="KOF87206.1"/>
    </source>
</evidence>
<accession>A0A0L8HD36</accession>
<protein>
    <submittedName>
        <fullName evidence="2">Uncharacterized protein</fullName>
    </submittedName>
</protein>
<dbReference type="EMBL" id="KQ418474">
    <property type="protein sequence ID" value="KOF87206.1"/>
    <property type="molecule type" value="Genomic_DNA"/>
</dbReference>
<organism evidence="2">
    <name type="scientific">Octopus bimaculoides</name>
    <name type="common">California two-spotted octopus</name>
    <dbReference type="NCBI Taxonomy" id="37653"/>
    <lineage>
        <taxon>Eukaryota</taxon>
        <taxon>Metazoa</taxon>
        <taxon>Spiralia</taxon>
        <taxon>Lophotrochozoa</taxon>
        <taxon>Mollusca</taxon>
        <taxon>Cephalopoda</taxon>
        <taxon>Coleoidea</taxon>
        <taxon>Octopodiformes</taxon>
        <taxon>Octopoda</taxon>
        <taxon>Incirrata</taxon>
        <taxon>Octopodidae</taxon>
        <taxon>Octopus</taxon>
    </lineage>
</organism>
<evidence type="ECO:0000256" key="1">
    <source>
        <dbReference type="SAM" id="Coils"/>
    </source>
</evidence>
<reference evidence="2" key="1">
    <citation type="submission" date="2015-07" db="EMBL/GenBank/DDBJ databases">
        <title>MeaNS - Measles Nucleotide Surveillance Program.</title>
        <authorList>
            <person name="Tran T."/>
            <person name="Druce J."/>
        </authorList>
    </citation>
    <scope>NUCLEOTIDE SEQUENCE</scope>
    <source>
        <strain evidence="2">UCB-OBI-ISO-001</strain>
        <tissue evidence="2">Gonad</tissue>
    </source>
</reference>
<sequence length="79" mass="9239">MMSHTHAHCAARTIDTNLISVRRFCSWWVSGKENKLLEKKKNEEEKKNVENIKKENSIDKKEKEKLTGHKILTLCKSQS</sequence>
<dbReference type="AlphaFoldDB" id="A0A0L8HD36"/>
<proteinExistence type="predicted"/>
<gene>
    <name evidence="2" type="ORF">OCBIM_22017260mg</name>
</gene>
<keyword evidence="1" id="KW-0175">Coiled coil</keyword>
<feature type="coiled-coil region" evidence="1">
    <location>
        <begin position="32"/>
        <end position="62"/>
    </location>
</feature>
<name>A0A0L8HD36_OCTBM</name>